<dbReference type="InterPro" id="IPR009080">
    <property type="entry name" value="tRNAsynth_Ia_anticodon-bd"/>
</dbReference>
<evidence type="ECO:0000313" key="3">
    <source>
        <dbReference type="Proteomes" id="UP001530315"/>
    </source>
</evidence>
<sequence length="369" mass="41803">MLAERLRAKFSRDFRLADSIQTALVEGGVFVHDGLKEWRADGVPYEGSFRGGGGGPSSSSSSSARYSRSSHSANVDPSLGASDDLVDKLVNERAKFKAMRQYDKADAVREGLRTKFDVLIDDRLMEWSVGGDFGEEHNARRELASTFSGRGYVKSRSSLSLEDDEEEEYIQHHVDARAAAKKERNFEGADRIRLDLAQRFDVTINDKMKLWSVGGVFEEMGGKVGKPKGVYTRRGGGDLTPEDEDAISRMLTDRHHAKKQRNYDAADEIRNVLMTRYNVSIDDRSNEWRVDTNDYAQRRSGEDEDGATNLSEEVVRYIDGKLRERFDLKRARSYEDADAIRNELMDEFGIQIDDRTKEWFVVEDALSPA</sequence>
<evidence type="ECO:0000256" key="1">
    <source>
        <dbReference type="SAM" id="MobiDB-lite"/>
    </source>
</evidence>
<protein>
    <submittedName>
        <fullName evidence="2">Uncharacterized protein</fullName>
    </submittedName>
</protein>
<gene>
    <name evidence="2" type="ORF">ACHAW5_008721</name>
</gene>
<name>A0ABD3NFV8_9STRA</name>
<keyword evidence="3" id="KW-1185">Reference proteome</keyword>
<organism evidence="2 3">
    <name type="scientific">Stephanodiscus triporus</name>
    <dbReference type="NCBI Taxonomy" id="2934178"/>
    <lineage>
        <taxon>Eukaryota</taxon>
        <taxon>Sar</taxon>
        <taxon>Stramenopiles</taxon>
        <taxon>Ochrophyta</taxon>
        <taxon>Bacillariophyta</taxon>
        <taxon>Coscinodiscophyceae</taxon>
        <taxon>Thalassiosirophycidae</taxon>
        <taxon>Stephanodiscales</taxon>
        <taxon>Stephanodiscaceae</taxon>
        <taxon>Stephanodiscus</taxon>
    </lineage>
</organism>
<feature type="compositionally biased region" description="Low complexity" evidence="1">
    <location>
        <begin position="57"/>
        <end position="72"/>
    </location>
</feature>
<dbReference type="Proteomes" id="UP001530315">
    <property type="component" value="Unassembled WGS sequence"/>
</dbReference>
<feature type="region of interest" description="Disordered" evidence="1">
    <location>
        <begin position="47"/>
        <end position="79"/>
    </location>
</feature>
<comment type="caution">
    <text evidence="2">The sequence shown here is derived from an EMBL/GenBank/DDBJ whole genome shotgun (WGS) entry which is preliminary data.</text>
</comment>
<dbReference type="SUPFAM" id="SSF47323">
    <property type="entry name" value="Anticodon-binding domain of a subclass of class I aminoacyl-tRNA synthetases"/>
    <property type="match status" value="2"/>
</dbReference>
<reference evidence="2 3" key="1">
    <citation type="submission" date="2024-10" db="EMBL/GenBank/DDBJ databases">
        <title>Updated reference genomes for cyclostephanoid diatoms.</title>
        <authorList>
            <person name="Roberts W.R."/>
            <person name="Alverson A.J."/>
        </authorList>
    </citation>
    <scope>NUCLEOTIDE SEQUENCE [LARGE SCALE GENOMIC DNA]</scope>
    <source>
        <strain evidence="2 3">AJA276-08</strain>
    </source>
</reference>
<dbReference type="AlphaFoldDB" id="A0ABD3NFV8"/>
<dbReference type="Gene3D" id="1.20.120.1910">
    <property type="entry name" value="Cysteine-tRNA ligase, C-terminal anti-codon recognition domain"/>
    <property type="match status" value="2"/>
</dbReference>
<accession>A0ABD3NFV8</accession>
<evidence type="ECO:0000313" key="2">
    <source>
        <dbReference type="EMBL" id="KAL3773861.1"/>
    </source>
</evidence>
<proteinExistence type="predicted"/>
<dbReference type="EMBL" id="JALLAZ020001504">
    <property type="protein sequence ID" value="KAL3773861.1"/>
    <property type="molecule type" value="Genomic_DNA"/>
</dbReference>